<accession>A0A2S7KVR5</accession>
<dbReference type="AlphaFoldDB" id="A0A2S7KVR5"/>
<evidence type="ECO:0000313" key="1">
    <source>
        <dbReference type="EMBL" id="PQB06742.1"/>
    </source>
</evidence>
<dbReference type="RefSeq" id="WP_104808991.1">
    <property type="nucleotide sequence ID" value="NZ_MQUA01000013.1"/>
</dbReference>
<gene>
    <name evidence="1" type="ORF">BST83_05920</name>
</gene>
<proteinExistence type="predicted"/>
<sequence length="82" mass="9453">MRTASGSYTVTDTTEPNWTVELYINDILIDFTQADAAGLYVFKVPIVYGYTVIKLKFYGPLGEERTEERIKNTPYSFMQEKI</sequence>
<protein>
    <submittedName>
        <fullName evidence="1">Uncharacterized protein</fullName>
    </submittedName>
</protein>
<dbReference type="Proteomes" id="UP000239522">
    <property type="component" value="Unassembled WGS sequence"/>
</dbReference>
<evidence type="ECO:0000313" key="2">
    <source>
        <dbReference type="Proteomes" id="UP000239522"/>
    </source>
</evidence>
<comment type="caution">
    <text evidence="1">The sequence shown here is derived from an EMBL/GenBank/DDBJ whole genome shotgun (WGS) entry which is preliminary data.</text>
</comment>
<reference evidence="1 2" key="1">
    <citation type="submission" date="2016-11" db="EMBL/GenBank/DDBJ databases">
        <title>Trade-off between light-utilization and light-protection in marine flavobacteria.</title>
        <authorList>
            <person name="Kumagai Y."/>
        </authorList>
    </citation>
    <scope>NUCLEOTIDE SEQUENCE [LARGE SCALE GENOMIC DNA]</scope>
    <source>
        <strain evidence="1 2">ATCC 700397</strain>
    </source>
</reference>
<dbReference type="OrthoDB" id="1521722at2"/>
<keyword evidence="2" id="KW-1185">Reference proteome</keyword>
<dbReference type="EMBL" id="MQUA01000013">
    <property type="protein sequence ID" value="PQB06742.1"/>
    <property type="molecule type" value="Genomic_DNA"/>
</dbReference>
<organism evidence="1 2">
    <name type="scientific">Polaribacter filamentus</name>
    <dbReference type="NCBI Taxonomy" id="53483"/>
    <lineage>
        <taxon>Bacteria</taxon>
        <taxon>Pseudomonadati</taxon>
        <taxon>Bacteroidota</taxon>
        <taxon>Flavobacteriia</taxon>
        <taxon>Flavobacteriales</taxon>
        <taxon>Flavobacteriaceae</taxon>
    </lineage>
</organism>
<name>A0A2S7KVR5_9FLAO</name>